<keyword evidence="2" id="KW-1185">Reference proteome</keyword>
<proteinExistence type="predicted"/>
<accession>Q0ASE4</accession>
<gene>
    <name evidence="1" type="ordered locus">Mmar10_0500</name>
</gene>
<evidence type="ECO:0000313" key="1">
    <source>
        <dbReference type="EMBL" id="ABI64793.1"/>
    </source>
</evidence>
<dbReference type="HOGENOM" id="CLU_1872949_0_0_5"/>
<evidence type="ECO:0000313" key="2">
    <source>
        <dbReference type="Proteomes" id="UP000001964"/>
    </source>
</evidence>
<dbReference type="KEGG" id="mmr:Mmar10_0500"/>
<protein>
    <submittedName>
        <fullName evidence="1">Uncharacterized protein</fullName>
    </submittedName>
</protein>
<dbReference type="OrthoDB" id="7630451at2"/>
<organism evidence="1 2">
    <name type="scientific">Maricaulis maris (strain MCS10)</name>
    <name type="common">Caulobacter maris</name>
    <dbReference type="NCBI Taxonomy" id="394221"/>
    <lineage>
        <taxon>Bacteria</taxon>
        <taxon>Pseudomonadati</taxon>
        <taxon>Pseudomonadota</taxon>
        <taxon>Alphaproteobacteria</taxon>
        <taxon>Maricaulales</taxon>
        <taxon>Maricaulaceae</taxon>
        <taxon>Maricaulis</taxon>
    </lineage>
</organism>
<sequence length="136" mass="15011">MSVSEKQSSVTRRYFWRTFVAMIVFTAILVAIDKTLNPSLNGWDAISAWPLVALTCLPLLVYGYEVVRYVRSIDEMLARMQVRAAAVATLAMLLASAIFGVAEIYGVMEPLNMTMLLPIAAVAHSVASMVQQVQVR</sequence>
<reference evidence="1 2" key="1">
    <citation type="submission" date="2006-08" db="EMBL/GenBank/DDBJ databases">
        <title>Complete sequence of Maricaulis maris MCS10.</title>
        <authorList>
            <consortium name="US DOE Joint Genome Institute"/>
            <person name="Copeland A."/>
            <person name="Lucas S."/>
            <person name="Lapidus A."/>
            <person name="Barry K."/>
            <person name="Detter J.C."/>
            <person name="Glavina del Rio T."/>
            <person name="Hammon N."/>
            <person name="Israni S."/>
            <person name="Dalin E."/>
            <person name="Tice H."/>
            <person name="Pitluck S."/>
            <person name="Saunders E."/>
            <person name="Brettin T."/>
            <person name="Bruce D."/>
            <person name="Han C."/>
            <person name="Tapia R."/>
            <person name="Gilna P."/>
            <person name="Schmutz J."/>
            <person name="Larimer F."/>
            <person name="Land M."/>
            <person name="Hauser L."/>
            <person name="Kyrpides N."/>
            <person name="Mikhailova N."/>
            <person name="Viollier P."/>
            <person name="Stephens C."/>
            <person name="Richardson P."/>
        </authorList>
    </citation>
    <scope>NUCLEOTIDE SEQUENCE [LARGE SCALE GENOMIC DNA]</scope>
    <source>
        <strain evidence="1 2">MCS10</strain>
    </source>
</reference>
<dbReference type="STRING" id="394221.Mmar10_0500"/>
<dbReference type="RefSeq" id="WP_011642440.1">
    <property type="nucleotide sequence ID" value="NC_008347.1"/>
</dbReference>
<name>Q0ASE4_MARMM</name>
<dbReference type="Proteomes" id="UP000001964">
    <property type="component" value="Chromosome"/>
</dbReference>
<dbReference type="AlphaFoldDB" id="Q0ASE4"/>
<dbReference type="EMBL" id="CP000449">
    <property type="protein sequence ID" value="ABI64793.1"/>
    <property type="molecule type" value="Genomic_DNA"/>
</dbReference>